<evidence type="ECO:0000313" key="3">
    <source>
        <dbReference type="Proteomes" id="UP000076023"/>
    </source>
</evidence>
<evidence type="ECO:0000313" key="2">
    <source>
        <dbReference type="EMBL" id="GAT34715.1"/>
    </source>
</evidence>
<organism evidence="2 3">
    <name type="scientific">Terrimicrobium sacchariphilum</name>
    <dbReference type="NCBI Taxonomy" id="690879"/>
    <lineage>
        <taxon>Bacteria</taxon>
        <taxon>Pseudomonadati</taxon>
        <taxon>Verrucomicrobiota</taxon>
        <taxon>Terrimicrobiia</taxon>
        <taxon>Terrimicrobiales</taxon>
        <taxon>Terrimicrobiaceae</taxon>
        <taxon>Terrimicrobium</taxon>
    </lineage>
</organism>
<evidence type="ECO:0000259" key="1">
    <source>
        <dbReference type="Pfam" id="PF13472"/>
    </source>
</evidence>
<dbReference type="InParanoid" id="A0A146GAS9"/>
<keyword evidence="3" id="KW-1185">Reference proteome</keyword>
<dbReference type="AlphaFoldDB" id="A0A146GAS9"/>
<dbReference type="OrthoDB" id="388542at2"/>
<dbReference type="Gene3D" id="3.40.50.1110">
    <property type="entry name" value="SGNH hydrolase"/>
    <property type="match status" value="1"/>
</dbReference>
<reference evidence="3" key="1">
    <citation type="journal article" date="2017" name="Genome Announc.">
        <title>Draft Genome Sequence of Terrimicrobium sacchariphilum NM-5T, a Facultative Anaerobic Soil Bacterium of the Class Spartobacteria.</title>
        <authorList>
            <person name="Qiu Y.L."/>
            <person name="Tourlousse D.M."/>
            <person name="Matsuura N."/>
            <person name="Ohashi A."/>
            <person name="Sekiguchi Y."/>
        </authorList>
    </citation>
    <scope>NUCLEOTIDE SEQUENCE [LARGE SCALE GENOMIC DNA]</scope>
    <source>
        <strain evidence="3">NM-5</strain>
    </source>
</reference>
<accession>A0A146GAS9</accession>
<dbReference type="InterPro" id="IPR013830">
    <property type="entry name" value="SGNH_hydro"/>
</dbReference>
<dbReference type="RefSeq" id="WP_075080327.1">
    <property type="nucleotide sequence ID" value="NZ_BDCO01000002.1"/>
</dbReference>
<name>A0A146GAS9_TERSA</name>
<dbReference type="GO" id="GO:0004622">
    <property type="term" value="F:phosphatidylcholine lysophospholipase activity"/>
    <property type="evidence" value="ECO:0007669"/>
    <property type="project" value="TreeGrafter"/>
</dbReference>
<dbReference type="EMBL" id="BDCO01000002">
    <property type="protein sequence ID" value="GAT34715.1"/>
    <property type="molecule type" value="Genomic_DNA"/>
</dbReference>
<gene>
    <name evidence="2" type="ORF">TSACC_23147</name>
</gene>
<dbReference type="InterPro" id="IPR036514">
    <property type="entry name" value="SGNH_hydro_sf"/>
</dbReference>
<dbReference type="Pfam" id="PF13472">
    <property type="entry name" value="Lipase_GDSL_2"/>
    <property type="match status" value="1"/>
</dbReference>
<dbReference type="PANTHER" id="PTHR30383">
    <property type="entry name" value="THIOESTERASE 1/PROTEASE 1/LYSOPHOSPHOLIPASE L1"/>
    <property type="match status" value="1"/>
</dbReference>
<comment type="caution">
    <text evidence="2">The sequence shown here is derived from an EMBL/GenBank/DDBJ whole genome shotgun (WGS) entry which is preliminary data.</text>
</comment>
<dbReference type="Proteomes" id="UP000076023">
    <property type="component" value="Unassembled WGS sequence"/>
</dbReference>
<proteinExistence type="predicted"/>
<dbReference type="STRING" id="690879.TSACC_23147"/>
<dbReference type="SUPFAM" id="SSF52266">
    <property type="entry name" value="SGNH hydrolase"/>
    <property type="match status" value="1"/>
</dbReference>
<dbReference type="InterPro" id="IPR051532">
    <property type="entry name" value="Ester_Hydrolysis_Enzymes"/>
</dbReference>
<protein>
    <submittedName>
        <fullName evidence="2">LysophospholiPASe L1</fullName>
    </submittedName>
</protein>
<sequence>MKRFFERIAEKARDVSQSPIITVAFGDSVTQGVMEHNFLDSRHVYHRVLQSSLEDFFPNTTFSTINAGVSGGGLPQALERLDRDVIAYQPDLVLIAFGLNDSLMGEAGLSSFGEGLSSIVHRIREQSSADIILLTPPFMARKPSHRIHPEHLPMTDKILETQNSGMLGRYADEVRRVASQYQVPLADIHKEWQRLARCDLDTDLWLINGLNHPDQRGHRLAAASIFHLLLKHRRPL</sequence>
<dbReference type="PANTHER" id="PTHR30383:SF5">
    <property type="entry name" value="SGNH HYDROLASE-TYPE ESTERASE DOMAIN-CONTAINING PROTEIN"/>
    <property type="match status" value="1"/>
</dbReference>
<feature type="domain" description="SGNH hydrolase-type esterase" evidence="1">
    <location>
        <begin position="24"/>
        <end position="220"/>
    </location>
</feature>